<organism evidence="1 2">
    <name type="scientific">Favolaschia claudopus</name>
    <dbReference type="NCBI Taxonomy" id="2862362"/>
    <lineage>
        <taxon>Eukaryota</taxon>
        <taxon>Fungi</taxon>
        <taxon>Dikarya</taxon>
        <taxon>Basidiomycota</taxon>
        <taxon>Agaricomycotina</taxon>
        <taxon>Agaricomycetes</taxon>
        <taxon>Agaricomycetidae</taxon>
        <taxon>Agaricales</taxon>
        <taxon>Marasmiineae</taxon>
        <taxon>Mycenaceae</taxon>
        <taxon>Favolaschia</taxon>
    </lineage>
</organism>
<name>A0AAW0CFH0_9AGAR</name>
<accession>A0AAW0CFH0</accession>
<comment type="caution">
    <text evidence="1">The sequence shown here is derived from an EMBL/GenBank/DDBJ whole genome shotgun (WGS) entry which is preliminary data.</text>
</comment>
<feature type="non-terminal residue" evidence="1">
    <location>
        <position position="1"/>
    </location>
</feature>
<dbReference type="AlphaFoldDB" id="A0AAW0CFH0"/>
<gene>
    <name evidence="1" type="ORF">R3P38DRAFT_2516768</name>
</gene>
<proteinExistence type="predicted"/>
<evidence type="ECO:0000313" key="2">
    <source>
        <dbReference type="Proteomes" id="UP001362999"/>
    </source>
</evidence>
<protein>
    <submittedName>
        <fullName evidence="1">Uncharacterized protein</fullName>
    </submittedName>
</protein>
<evidence type="ECO:0000313" key="1">
    <source>
        <dbReference type="EMBL" id="KAK7037177.1"/>
    </source>
</evidence>
<dbReference type="EMBL" id="JAWWNJ010000018">
    <property type="protein sequence ID" value="KAK7037177.1"/>
    <property type="molecule type" value="Genomic_DNA"/>
</dbReference>
<sequence>RSARRLKSGDLTVVLHSQNDVDSIRNNSKEWLPRFAPGAWTSIPKFNIVINGVPASDTDIRKIEDSNPEILLPYSISRARWLANLILAQL</sequence>
<reference evidence="1 2" key="1">
    <citation type="journal article" date="2024" name="J Genomics">
        <title>Draft genome sequencing and assembly of Favolaschia claudopus CIRM-BRFM 2984 isolated from oak limbs.</title>
        <authorList>
            <person name="Navarro D."/>
            <person name="Drula E."/>
            <person name="Chaduli D."/>
            <person name="Cazenave R."/>
            <person name="Ahrendt S."/>
            <person name="Wang J."/>
            <person name="Lipzen A."/>
            <person name="Daum C."/>
            <person name="Barry K."/>
            <person name="Grigoriev I.V."/>
            <person name="Favel A."/>
            <person name="Rosso M.N."/>
            <person name="Martin F."/>
        </authorList>
    </citation>
    <scope>NUCLEOTIDE SEQUENCE [LARGE SCALE GENOMIC DNA]</scope>
    <source>
        <strain evidence="1 2">CIRM-BRFM 2984</strain>
    </source>
</reference>
<dbReference type="Proteomes" id="UP001362999">
    <property type="component" value="Unassembled WGS sequence"/>
</dbReference>
<keyword evidence="2" id="KW-1185">Reference proteome</keyword>